<dbReference type="PANTHER" id="PTHR48111:SF1">
    <property type="entry name" value="TWO-COMPONENT RESPONSE REGULATOR ORR33"/>
    <property type="match status" value="1"/>
</dbReference>
<sequence length="336" mass="38082">MEAVVMSHQQQVTATQHILVVDDQQSNLDSLQLILKFNYQVSLASTGQACLDQLAVATPDLILLDVDMPMMDGLTVCRIIKANPATSDIPVIFVSALSRLSERLAGYRAGADDYVAKPYDAEELILKIRIALNNRHDLENAKQRSVLVREEMEESLALSTELAEIAEFIGRTLECDDIRSLGEQMLVTLERFGLRVIVRMIPSGHYFSHAGEVGVLDQEMMESMYEKGRIIDFGHRTLINTESVSLLVRNMPIHDEDRYHRWKENINLMVEVVNQRISDVQRLLDKQGERERLQPLIIGLHQLIETVQESGYEVVKEEAAVTVSRLLMAWESKQAI</sequence>
<evidence type="ECO:0000256" key="2">
    <source>
        <dbReference type="ARBA" id="ARBA00023012"/>
    </source>
</evidence>
<keyword evidence="1 6" id="KW-0597">Phosphoprotein</keyword>
<reference evidence="8 9" key="1">
    <citation type="submission" date="2016-03" db="EMBL/GenBank/DDBJ databases">
        <title>Chemosynthetic sulphur-oxidizing symbionts of marine invertebrate animals are capable of nitrogen fixation.</title>
        <authorList>
            <person name="Petersen J.M."/>
            <person name="Kemper A."/>
            <person name="Gruber-Vodicka H."/>
            <person name="Cardini U."/>
            <person name="Geest Mvander."/>
            <person name="Kleiner M."/>
            <person name="Bulgheresi S."/>
            <person name="Fussmann M."/>
            <person name="Herbold C."/>
            <person name="Seah B.K.B."/>
            <person name="Antony C.Paul."/>
            <person name="Liu D."/>
            <person name="Belitz A."/>
            <person name="Weber M."/>
        </authorList>
    </citation>
    <scope>NUCLEOTIDE SEQUENCE [LARGE SCALE GENOMIC DNA]</scope>
    <source>
        <strain evidence="8">G_D</strain>
    </source>
</reference>
<evidence type="ECO:0000313" key="9">
    <source>
        <dbReference type="Proteomes" id="UP000094849"/>
    </source>
</evidence>
<evidence type="ECO:0000256" key="1">
    <source>
        <dbReference type="ARBA" id="ARBA00022553"/>
    </source>
</evidence>
<accession>A0A1E2UQD0</accession>
<evidence type="ECO:0000256" key="4">
    <source>
        <dbReference type="ARBA" id="ARBA00023125"/>
    </source>
</evidence>
<dbReference type="AlphaFoldDB" id="A0A1E2UQD0"/>
<evidence type="ECO:0000256" key="3">
    <source>
        <dbReference type="ARBA" id="ARBA00023015"/>
    </source>
</evidence>
<dbReference type="PROSITE" id="PS50110">
    <property type="entry name" value="RESPONSE_REGULATORY"/>
    <property type="match status" value="1"/>
</dbReference>
<dbReference type="PANTHER" id="PTHR48111">
    <property type="entry name" value="REGULATOR OF RPOS"/>
    <property type="match status" value="1"/>
</dbReference>
<keyword evidence="5" id="KW-0804">Transcription</keyword>
<protein>
    <recommendedName>
        <fullName evidence="7">Response regulatory domain-containing protein</fullName>
    </recommendedName>
</protein>
<evidence type="ECO:0000256" key="5">
    <source>
        <dbReference type="ARBA" id="ARBA00023163"/>
    </source>
</evidence>
<feature type="domain" description="Response regulatory" evidence="7">
    <location>
        <begin position="17"/>
        <end position="132"/>
    </location>
</feature>
<dbReference type="OrthoDB" id="9800897at2"/>
<name>A0A1E2UQD0_9GAMM</name>
<evidence type="ECO:0000313" key="8">
    <source>
        <dbReference type="EMBL" id="ODB96755.1"/>
    </source>
</evidence>
<dbReference type="Proteomes" id="UP000094849">
    <property type="component" value="Unassembled WGS sequence"/>
</dbReference>
<proteinExistence type="predicted"/>
<dbReference type="Pfam" id="PF00072">
    <property type="entry name" value="Response_reg"/>
    <property type="match status" value="1"/>
</dbReference>
<dbReference type="InterPro" id="IPR039420">
    <property type="entry name" value="WalR-like"/>
</dbReference>
<keyword evidence="4" id="KW-0238">DNA-binding</keyword>
<organism evidence="8 9">
    <name type="scientific">Candidatus Thiodiazotropha endoloripes</name>
    <dbReference type="NCBI Taxonomy" id="1818881"/>
    <lineage>
        <taxon>Bacteria</taxon>
        <taxon>Pseudomonadati</taxon>
        <taxon>Pseudomonadota</taxon>
        <taxon>Gammaproteobacteria</taxon>
        <taxon>Chromatiales</taxon>
        <taxon>Sedimenticolaceae</taxon>
        <taxon>Candidatus Thiodiazotropha</taxon>
    </lineage>
</organism>
<gene>
    <name evidence="8" type="ORF">A3196_08300</name>
</gene>
<evidence type="ECO:0000259" key="7">
    <source>
        <dbReference type="PROSITE" id="PS50110"/>
    </source>
</evidence>
<dbReference type="EMBL" id="LVJZ01000003">
    <property type="protein sequence ID" value="ODB96755.1"/>
    <property type="molecule type" value="Genomic_DNA"/>
</dbReference>
<dbReference type="SMART" id="SM00448">
    <property type="entry name" value="REC"/>
    <property type="match status" value="1"/>
</dbReference>
<dbReference type="Gene3D" id="3.40.50.2300">
    <property type="match status" value="1"/>
</dbReference>
<dbReference type="InterPro" id="IPR011006">
    <property type="entry name" value="CheY-like_superfamily"/>
</dbReference>
<feature type="modified residue" description="4-aspartylphosphate" evidence="6">
    <location>
        <position position="65"/>
    </location>
</feature>
<dbReference type="GO" id="GO:0032993">
    <property type="term" value="C:protein-DNA complex"/>
    <property type="evidence" value="ECO:0007669"/>
    <property type="project" value="TreeGrafter"/>
</dbReference>
<keyword evidence="9" id="KW-1185">Reference proteome</keyword>
<dbReference type="GO" id="GO:0000156">
    <property type="term" value="F:phosphorelay response regulator activity"/>
    <property type="evidence" value="ECO:0007669"/>
    <property type="project" value="TreeGrafter"/>
</dbReference>
<dbReference type="GO" id="GO:0005829">
    <property type="term" value="C:cytosol"/>
    <property type="evidence" value="ECO:0007669"/>
    <property type="project" value="TreeGrafter"/>
</dbReference>
<dbReference type="STRING" id="1818881.A3196_08300"/>
<comment type="caution">
    <text evidence="8">The sequence shown here is derived from an EMBL/GenBank/DDBJ whole genome shotgun (WGS) entry which is preliminary data.</text>
</comment>
<keyword evidence="3" id="KW-0805">Transcription regulation</keyword>
<evidence type="ECO:0000256" key="6">
    <source>
        <dbReference type="PROSITE-ProRule" id="PRU00169"/>
    </source>
</evidence>
<keyword evidence="2" id="KW-0902">Two-component regulatory system</keyword>
<dbReference type="InterPro" id="IPR001789">
    <property type="entry name" value="Sig_transdc_resp-reg_receiver"/>
</dbReference>
<dbReference type="GO" id="GO:0000976">
    <property type="term" value="F:transcription cis-regulatory region binding"/>
    <property type="evidence" value="ECO:0007669"/>
    <property type="project" value="TreeGrafter"/>
</dbReference>
<dbReference type="SUPFAM" id="SSF52172">
    <property type="entry name" value="CheY-like"/>
    <property type="match status" value="1"/>
</dbReference>
<dbReference type="GO" id="GO:0006355">
    <property type="term" value="P:regulation of DNA-templated transcription"/>
    <property type="evidence" value="ECO:0007669"/>
    <property type="project" value="TreeGrafter"/>
</dbReference>